<dbReference type="EMBL" id="HBUE01255653">
    <property type="protein sequence ID" value="CAG6556289.1"/>
    <property type="molecule type" value="Transcribed_RNA"/>
</dbReference>
<reference evidence="1" key="1">
    <citation type="submission" date="2021-05" db="EMBL/GenBank/DDBJ databases">
        <authorList>
            <person name="Alioto T."/>
            <person name="Alioto T."/>
            <person name="Gomez Garrido J."/>
        </authorList>
    </citation>
    <scope>NUCLEOTIDE SEQUENCE</scope>
</reference>
<organism evidence="1">
    <name type="scientific">Culex pipiens</name>
    <name type="common">House mosquito</name>
    <dbReference type="NCBI Taxonomy" id="7175"/>
    <lineage>
        <taxon>Eukaryota</taxon>
        <taxon>Metazoa</taxon>
        <taxon>Ecdysozoa</taxon>
        <taxon>Arthropoda</taxon>
        <taxon>Hexapoda</taxon>
        <taxon>Insecta</taxon>
        <taxon>Pterygota</taxon>
        <taxon>Neoptera</taxon>
        <taxon>Endopterygota</taxon>
        <taxon>Diptera</taxon>
        <taxon>Nematocera</taxon>
        <taxon>Culicoidea</taxon>
        <taxon>Culicidae</taxon>
        <taxon>Culicinae</taxon>
        <taxon>Culicini</taxon>
        <taxon>Culex</taxon>
        <taxon>Culex</taxon>
    </lineage>
</organism>
<name>A0A8D8IL17_CULPI</name>
<protein>
    <submittedName>
        <fullName evidence="1">(northern house mosquito) hypothetical protein</fullName>
    </submittedName>
</protein>
<accession>A0A8D8IL17</accession>
<dbReference type="EMBL" id="HBUE01255655">
    <property type="protein sequence ID" value="CAG6556292.1"/>
    <property type="molecule type" value="Transcribed_RNA"/>
</dbReference>
<sequence>MKPTSSCGLVTHLYEKLRQDPEQHSDDVRQYSPSAAHFLGGGGGVKWVTGTVLPCSPSPTRLPTSTVVLVCGGGGGRCGCCAVSPGWAGWPGIGTHLYEKLRQLPEQHSLWVRQYSPFLAQVFCVMLAPPSSSPKRFAVSTVTGTNVVPTDALGGTGTHLYEKLRQLPEQHSLCVKQYSPLAAHFRLP</sequence>
<evidence type="ECO:0000313" key="1">
    <source>
        <dbReference type="EMBL" id="CAG6556289.1"/>
    </source>
</evidence>
<dbReference type="EMBL" id="HBUE01150677">
    <property type="protein sequence ID" value="CAG6504998.1"/>
    <property type="molecule type" value="Transcribed_RNA"/>
</dbReference>
<dbReference type="AlphaFoldDB" id="A0A8D8IL17"/>
<dbReference type="EMBL" id="HBUE01150675">
    <property type="protein sequence ID" value="CAG6504995.1"/>
    <property type="molecule type" value="Transcribed_RNA"/>
</dbReference>
<proteinExistence type="predicted"/>